<protein>
    <submittedName>
        <fullName evidence="2">Uncharacterized protein</fullName>
    </submittedName>
</protein>
<dbReference type="AlphaFoldDB" id="A0A835QJN5"/>
<reference evidence="2 3" key="1">
    <citation type="journal article" date="2020" name="Nat. Food">
        <title>A phased Vanilla planifolia genome enables genetic improvement of flavour and production.</title>
        <authorList>
            <person name="Hasing T."/>
            <person name="Tang H."/>
            <person name="Brym M."/>
            <person name="Khazi F."/>
            <person name="Huang T."/>
            <person name="Chambers A.H."/>
        </authorList>
    </citation>
    <scope>NUCLEOTIDE SEQUENCE [LARGE SCALE GENOMIC DNA]</scope>
    <source>
        <tissue evidence="2">Leaf</tissue>
    </source>
</reference>
<comment type="caution">
    <text evidence="2">The sequence shown here is derived from an EMBL/GenBank/DDBJ whole genome shotgun (WGS) entry which is preliminary data.</text>
</comment>
<evidence type="ECO:0000313" key="3">
    <source>
        <dbReference type="Proteomes" id="UP000639772"/>
    </source>
</evidence>
<dbReference type="Proteomes" id="UP000639772">
    <property type="component" value="Chromosome 7"/>
</dbReference>
<accession>A0A835QJN5</accession>
<name>A0A835QJN5_VANPL</name>
<evidence type="ECO:0000313" key="2">
    <source>
        <dbReference type="EMBL" id="KAG0474561.1"/>
    </source>
</evidence>
<proteinExistence type="predicted"/>
<evidence type="ECO:0000256" key="1">
    <source>
        <dbReference type="SAM" id="MobiDB-lite"/>
    </source>
</evidence>
<dbReference type="EMBL" id="JADCNM010000007">
    <property type="protein sequence ID" value="KAG0474561.1"/>
    <property type="molecule type" value="Genomic_DNA"/>
</dbReference>
<feature type="compositionally biased region" description="Polar residues" evidence="1">
    <location>
        <begin position="115"/>
        <end position="126"/>
    </location>
</feature>
<organism evidence="2 3">
    <name type="scientific">Vanilla planifolia</name>
    <name type="common">Vanilla</name>
    <dbReference type="NCBI Taxonomy" id="51239"/>
    <lineage>
        <taxon>Eukaryota</taxon>
        <taxon>Viridiplantae</taxon>
        <taxon>Streptophyta</taxon>
        <taxon>Embryophyta</taxon>
        <taxon>Tracheophyta</taxon>
        <taxon>Spermatophyta</taxon>
        <taxon>Magnoliopsida</taxon>
        <taxon>Liliopsida</taxon>
        <taxon>Asparagales</taxon>
        <taxon>Orchidaceae</taxon>
        <taxon>Vanilloideae</taxon>
        <taxon>Vanilleae</taxon>
        <taxon>Vanilla</taxon>
    </lineage>
</organism>
<gene>
    <name evidence="2" type="ORF">HPP92_014247</name>
</gene>
<feature type="region of interest" description="Disordered" evidence="1">
    <location>
        <begin position="104"/>
        <end position="126"/>
    </location>
</feature>
<sequence>MHQPTLLALNVDESNYDKVVQSFHPPMIHVYLNDKLQSRHTQISSIGVQIVWKRASVRAWGDKSRHIHSQKEVGKSDPSCWENRRITMTARKADALCDGRPKQAEDYENEAATDRVSSLPSISRKR</sequence>